<dbReference type="InterPro" id="IPR013328">
    <property type="entry name" value="6PGD_dom2"/>
</dbReference>
<reference evidence="8 9" key="1">
    <citation type="submission" date="2020-12" db="EMBL/GenBank/DDBJ databases">
        <title>WGS of Thermoactinomyces spp.</title>
        <authorList>
            <person name="Cheng K."/>
        </authorList>
    </citation>
    <scope>NUCLEOTIDE SEQUENCE [LARGE SCALE GENOMIC DNA]</scope>
    <source>
        <strain evidence="9">CICC 10671\DSM 43846</strain>
    </source>
</reference>
<dbReference type="InterPro" id="IPR006176">
    <property type="entry name" value="3-OHacyl-CoA_DH_NAD-bd"/>
</dbReference>
<feature type="domain" description="3-hydroxyacyl-CoA dehydrogenase C-terminal" evidence="6">
    <location>
        <begin position="193"/>
        <end position="289"/>
    </location>
</feature>
<feature type="domain" description="3-hydroxyacyl-CoA dehydrogenase NAD binding" evidence="7">
    <location>
        <begin position="12"/>
        <end position="188"/>
    </location>
</feature>
<dbReference type="Pfam" id="PF02737">
    <property type="entry name" value="3HCDH_N"/>
    <property type="match status" value="1"/>
</dbReference>
<evidence type="ECO:0000259" key="6">
    <source>
        <dbReference type="Pfam" id="PF00725"/>
    </source>
</evidence>
<dbReference type="InterPro" id="IPR036291">
    <property type="entry name" value="NAD(P)-bd_dom_sf"/>
</dbReference>
<dbReference type="GO" id="GO:0070403">
    <property type="term" value="F:NAD+ binding"/>
    <property type="evidence" value="ECO:0007669"/>
    <property type="project" value="InterPro"/>
</dbReference>
<evidence type="ECO:0000256" key="2">
    <source>
        <dbReference type="ARBA" id="ARBA00009463"/>
    </source>
</evidence>
<comment type="similarity">
    <text evidence="2">Belongs to the 3-hydroxyacyl-CoA dehydrogenase family.</text>
</comment>
<feature type="binding site" evidence="5">
    <location>
        <position position="56"/>
    </location>
    <ligand>
        <name>CoA</name>
        <dbReference type="ChEBI" id="CHEBI:57287"/>
    </ligand>
</feature>
<evidence type="ECO:0000256" key="3">
    <source>
        <dbReference type="ARBA" id="ARBA00023002"/>
    </source>
</evidence>
<dbReference type="Pfam" id="PF00725">
    <property type="entry name" value="3HCDH"/>
    <property type="match status" value="1"/>
</dbReference>
<dbReference type="EMBL" id="JAECVW010000004">
    <property type="protein sequence ID" value="MBH8595440.1"/>
    <property type="molecule type" value="Genomic_DNA"/>
</dbReference>
<feature type="binding site" evidence="5">
    <location>
        <position position="126"/>
    </location>
    <ligand>
        <name>CoA</name>
        <dbReference type="ChEBI" id="CHEBI:57287"/>
    </ligand>
</feature>
<evidence type="ECO:0000256" key="1">
    <source>
        <dbReference type="ARBA" id="ARBA00005086"/>
    </source>
</evidence>
<dbReference type="InterPro" id="IPR008927">
    <property type="entry name" value="6-PGluconate_DH-like_C_sf"/>
</dbReference>
<proteinExistence type="inferred from homology"/>
<dbReference type="PANTHER" id="PTHR48075:SF5">
    <property type="entry name" value="3-HYDROXYBUTYRYL-COA DEHYDROGENASE"/>
    <property type="match status" value="1"/>
</dbReference>
<organism evidence="8 9">
    <name type="scientific">Thermoactinomyces intermedius</name>
    <dbReference type="NCBI Taxonomy" id="2024"/>
    <lineage>
        <taxon>Bacteria</taxon>
        <taxon>Bacillati</taxon>
        <taxon>Bacillota</taxon>
        <taxon>Bacilli</taxon>
        <taxon>Bacillales</taxon>
        <taxon>Thermoactinomycetaceae</taxon>
        <taxon>Thermoactinomyces</taxon>
    </lineage>
</organism>
<evidence type="ECO:0000313" key="9">
    <source>
        <dbReference type="Proteomes" id="UP000633619"/>
    </source>
</evidence>
<dbReference type="Gene3D" id="3.40.50.720">
    <property type="entry name" value="NAD(P)-binding Rossmann-like Domain"/>
    <property type="match status" value="1"/>
</dbReference>
<dbReference type="AlphaFoldDB" id="A0A8I1DFC4"/>
<keyword evidence="9" id="KW-1185">Reference proteome</keyword>
<dbReference type="FunFam" id="3.40.50.720:FF:000009">
    <property type="entry name" value="Fatty oxidation complex, alpha subunit"/>
    <property type="match status" value="1"/>
</dbReference>
<dbReference type="Proteomes" id="UP000633619">
    <property type="component" value="Unassembled WGS sequence"/>
</dbReference>
<evidence type="ECO:0000313" key="8">
    <source>
        <dbReference type="EMBL" id="MBH8595440.1"/>
    </source>
</evidence>
<comment type="caution">
    <text evidence="8">The sequence shown here is derived from an EMBL/GenBank/DDBJ whole genome shotgun (WGS) entry which is preliminary data.</text>
</comment>
<evidence type="ECO:0000256" key="4">
    <source>
        <dbReference type="PIRSR" id="PIRSR000105-1"/>
    </source>
</evidence>
<dbReference type="InterPro" id="IPR006108">
    <property type="entry name" value="3HC_DH_C"/>
</dbReference>
<feature type="site" description="Important for catalytic activity" evidence="4">
    <location>
        <position position="147"/>
    </location>
</feature>
<name>A0A8I1DFC4_THEIN</name>
<sequence length="302" mass="33787">MKGVLIVASIQNIAVIGGGTMGRGIAELIASKGFDTTIIEQNDELAKEAYDYIEMSLDKKLSKWGITLAEKKMTLSRLHVTSDMNVLKEADFVIESVYEDMKTKIQVFEQCDKLCRPEVVLASNTSTLSLTEIAAATNRPQNVIGLHFVHPVPRTPLVEMVRGLKTSQQTVETVMELLPKLEIKGVEVYESPGFVTTRLIVLLINEAIYTLMEGVASEKDIDRAMKSGYHFDKGPLEMADHFGLDSILAALERLYREFGDIKYRPAPLLKKMVRAGHLGVKTGEGFFRYDEDGERIDKEEQQ</sequence>
<dbReference type="GO" id="GO:0006635">
    <property type="term" value="P:fatty acid beta-oxidation"/>
    <property type="evidence" value="ECO:0007669"/>
    <property type="project" value="TreeGrafter"/>
</dbReference>
<dbReference type="SUPFAM" id="SSF48179">
    <property type="entry name" value="6-phosphogluconate dehydrogenase C-terminal domain-like"/>
    <property type="match status" value="1"/>
</dbReference>
<dbReference type="Gene3D" id="1.10.1040.10">
    <property type="entry name" value="N-(1-d-carboxylethyl)-l-norvaline Dehydrogenase, domain 2"/>
    <property type="match status" value="1"/>
</dbReference>
<accession>A0A8I1DFC4</accession>
<gene>
    <name evidence="8" type="ORF">I8U20_08860</name>
</gene>
<dbReference type="SUPFAM" id="SSF51735">
    <property type="entry name" value="NAD(P)-binding Rossmann-fold domains"/>
    <property type="match status" value="1"/>
</dbReference>
<protein>
    <submittedName>
        <fullName evidence="8">NAD-binding protein</fullName>
    </submittedName>
</protein>
<dbReference type="PIRSF" id="PIRSF000105">
    <property type="entry name" value="HCDH"/>
    <property type="match status" value="1"/>
</dbReference>
<comment type="pathway">
    <text evidence="1">Lipid metabolism; butanoate metabolism.</text>
</comment>
<dbReference type="GO" id="GO:0008691">
    <property type="term" value="F:3-hydroxybutyryl-CoA dehydrogenase activity"/>
    <property type="evidence" value="ECO:0007669"/>
    <property type="project" value="TreeGrafter"/>
</dbReference>
<dbReference type="PANTHER" id="PTHR48075">
    <property type="entry name" value="3-HYDROXYACYL-COA DEHYDROGENASE FAMILY PROTEIN"/>
    <property type="match status" value="1"/>
</dbReference>
<keyword evidence="3" id="KW-0560">Oxidoreductase</keyword>
<evidence type="ECO:0000259" key="7">
    <source>
        <dbReference type="Pfam" id="PF02737"/>
    </source>
</evidence>
<evidence type="ECO:0000256" key="5">
    <source>
        <dbReference type="PIRSR" id="PIRSR000105-3"/>
    </source>
</evidence>
<dbReference type="InterPro" id="IPR022694">
    <property type="entry name" value="3-OHacyl-CoA_DH"/>
</dbReference>
<feature type="binding site" evidence="5">
    <location>
        <position position="63"/>
    </location>
    <ligand>
        <name>CoA</name>
        <dbReference type="ChEBI" id="CHEBI:57287"/>
    </ligand>
</feature>